<protein>
    <submittedName>
        <fullName evidence="1">Uncharacterized protein</fullName>
    </submittedName>
</protein>
<gene>
    <name evidence="1" type="ORF">LTRI10_LOCUS3386</name>
</gene>
<dbReference type="Proteomes" id="UP001497516">
    <property type="component" value="Chromosome 1"/>
</dbReference>
<proteinExistence type="predicted"/>
<evidence type="ECO:0000313" key="2">
    <source>
        <dbReference type="Proteomes" id="UP001497516"/>
    </source>
</evidence>
<reference evidence="1 2" key="1">
    <citation type="submission" date="2024-04" db="EMBL/GenBank/DDBJ databases">
        <authorList>
            <person name="Fracassetti M."/>
        </authorList>
    </citation>
    <scope>NUCLEOTIDE SEQUENCE [LARGE SCALE GENOMIC DNA]</scope>
</reference>
<dbReference type="EMBL" id="OZ034813">
    <property type="protein sequence ID" value="CAL1355636.1"/>
    <property type="molecule type" value="Genomic_DNA"/>
</dbReference>
<organism evidence="1 2">
    <name type="scientific">Linum trigynum</name>
    <dbReference type="NCBI Taxonomy" id="586398"/>
    <lineage>
        <taxon>Eukaryota</taxon>
        <taxon>Viridiplantae</taxon>
        <taxon>Streptophyta</taxon>
        <taxon>Embryophyta</taxon>
        <taxon>Tracheophyta</taxon>
        <taxon>Spermatophyta</taxon>
        <taxon>Magnoliopsida</taxon>
        <taxon>eudicotyledons</taxon>
        <taxon>Gunneridae</taxon>
        <taxon>Pentapetalae</taxon>
        <taxon>rosids</taxon>
        <taxon>fabids</taxon>
        <taxon>Malpighiales</taxon>
        <taxon>Linaceae</taxon>
        <taxon>Linum</taxon>
    </lineage>
</organism>
<evidence type="ECO:0000313" key="1">
    <source>
        <dbReference type="EMBL" id="CAL1355636.1"/>
    </source>
</evidence>
<name>A0AAV2CIJ9_9ROSI</name>
<keyword evidence="2" id="KW-1185">Reference proteome</keyword>
<accession>A0AAV2CIJ9</accession>
<sequence length="75" mass="7920">MGRCPVRSPCGVVGPNGVGLGGDLDRQNQRVDRKLGPPRKSMAQIGLCGVTGYRGTLTTLLWSVAGRWLRVGTLG</sequence>
<dbReference type="AlphaFoldDB" id="A0AAV2CIJ9"/>